<dbReference type="EMBL" id="AMZH03018341">
    <property type="protein sequence ID" value="RRT41727.1"/>
    <property type="molecule type" value="Genomic_DNA"/>
</dbReference>
<evidence type="ECO:0000313" key="2">
    <source>
        <dbReference type="EMBL" id="RRT41727.1"/>
    </source>
</evidence>
<accession>A0A426XQF2</accession>
<sequence length="112" mass="12394">MAVHGQTGIGPVHVVSTCLCVLQNKGNQEAVAEKTRRNGRRQHKKRAGEMVAEKRRNIQAWTDVFSLVHTEVAESMGNDDSPDLLNSVAIREGCGRRKEIVLVKRGKWFGGS</sequence>
<dbReference type="Proteomes" id="UP000287651">
    <property type="component" value="Unassembled WGS sequence"/>
</dbReference>
<comment type="caution">
    <text evidence="2">The sequence shown here is derived from an EMBL/GenBank/DDBJ whole genome shotgun (WGS) entry which is preliminary data.</text>
</comment>
<evidence type="ECO:0000313" key="3">
    <source>
        <dbReference type="Proteomes" id="UP000287651"/>
    </source>
</evidence>
<organism evidence="2 3">
    <name type="scientific">Ensete ventricosum</name>
    <name type="common">Abyssinian banana</name>
    <name type="synonym">Musa ensete</name>
    <dbReference type="NCBI Taxonomy" id="4639"/>
    <lineage>
        <taxon>Eukaryota</taxon>
        <taxon>Viridiplantae</taxon>
        <taxon>Streptophyta</taxon>
        <taxon>Embryophyta</taxon>
        <taxon>Tracheophyta</taxon>
        <taxon>Spermatophyta</taxon>
        <taxon>Magnoliopsida</taxon>
        <taxon>Liliopsida</taxon>
        <taxon>Zingiberales</taxon>
        <taxon>Musaceae</taxon>
        <taxon>Ensete</taxon>
    </lineage>
</organism>
<feature type="region of interest" description="Disordered" evidence="1">
    <location>
        <begin position="30"/>
        <end position="52"/>
    </location>
</feature>
<gene>
    <name evidence="2" type="ORF">B296_00057586</name>
</gene>
<reference evidence="2 3" key="1">
    <citation type="journal article" date="2014" name="Agronomy (Basel)">
        <title>A Draft Genome Sequence for Ensete ventricosum, the Drought-Tolerant Tree Against Hunger.</title>
        <authorList>
            <person name="Harrison J."/>
            <person name="Moore K.A."/>
            <person name="Paszkiewicz K."/>
            <person name="Jones T."/>
            <person name="Grant M."/>
            <person name="Ambacheew D."/>
            <person name="Muzemil S."/>
            <person name="Studholme D.J."/>
        </authorList>
    </citation>
    <scope>NUCLEOTIDE SEQUENCE [LARGE SCALE GENOMIC DNA]</scope>
</reference>
<dbReference type="AlphaFoldDB" id="A0A426XQF2"/>
<feature type="compositionally biased region" description="Basic residues" evidence="1">
    <location>
        <begin position="37"/>
        <end position="46"/>
    </location>
</feature>
<name>A0A426XQF2_ENSVE</name>
<protein>
    <submittedName>
        <fullName evidence="2">Uncharacterized protein</fullName>
    </submittedName>
</protein>
<evidence type="ECO:0000256" key="1">
    <source>
        <dbReference type="SAM" id="MobiDB-lite"/>
    </source>
</evidence>
<proteinExistence type="predicted"/>